<dbReference type="SUPFAM" id="SSF47336">
    <property type="entry name" value="ACP-like"/>
    <property type="match status" value="2"/>
</dbReference>
<organism evidence="4 5">
    <name type="scientific">Pseudoalteromonas holothuriae</name>
    <dbReference type="NCBI Taxonomy" id="2963714"/>
    <lineage>
        <taxon>Bacteria</taxon>
        <taxon>Pseudomonadati</taxon>
        <taxon>Pseudomonadota</taxon>
        <taxon>Gammaproteobacteria</taxon>
        <taxon>Alteromonadales</taxon>
        <taxon>Pseudoalteromonadaceae</taxon>
        <taxon>Pseudoalteromonas</taxon>
    </lineage>
</organism>
<dbReference type="GO" id="GO:0016874">
    <property type="term" value="F:ligase activity"/>
    <property type="evidence" value="ECO:0007669"/>
    <property type="project" value="UniProtKB-KW"/>
</dbReference>
<dbReference type="CDD" id="cd19535">
    <property type="entry name" value="Cyc_NRPS"/>
    <property type="match status" value="1"/>
</dbReference>
<evidence type="ECO:0000313" key="4">
    <source>
        <dbReference type="EMBL" id="CAH9056705.1"/>
    </source>
</evidence>
<dbReference type="PANTHER" id="PTHR45527:SF10">
    <property type="entry name" value="PYOCHELIN SYNTHASE PCHF"/>
    <property type="match status" value="1"/>
</dbReference>
<dbReference type="InterPro" id="IPR023213">
    <property type="entry name" value="CAT-like_dom_sf"/>
</dbReference>
<comment type="pathway">
    <text evidence="1">Siderophore biosynthesis.</text>
</comment>
<evidence type="ECO:0000256" key="1">
    <source>
        <dbReference type="ARBA" id="ARBA00004924"/>
    </source>
</evidence>
<accession>A0ABN8UJS6</accession>
<dbReference type="RefSeq" id="WP_261592682.1">
    <property type="nucleotide sequence ID" value="NZ_CAMAPD010000006.1"/>
</dbReference>
<dbReference type="Gene3D" id="1.10.1200.10">
    <property type="entry name" value="ACP-like"/>
    <property type="match status" value="1"/>
</dbReference>
<dbReference type="SUPFAM" id="SSF52777">
    <property type="entry name" value="CoA-dependent acyltransferases"/>
    <property type="match status" value="2"/>
</dbReference>
<dbReference type="InterPro" id="IPR001242">
    <property type="entry name" value="Condensation_dom"/>
</dbReference>
<dbReference type="InterPro" id="IPR009081">
    <property type="entry name" value="PP-bd_ACP"/>
</dbReference>
<dbReference type="Pfam" id="PF00550">
    <property type="entry name" value="PP-binding"/>
    <property type="match status" value="2"/>
</dbReference>
<feature type="domain" description="Carrier" evidence="3">
    <location>
        <begin position="567"/>
        <end position="643"/>
    </location>
</feature>
<dbReference type="InterPro" id="IPR057737">
    <property type="entry name" value="Condensation_MtbB-like"/>
</dbReference>
<protein>
    <submittedName>
        <fullName evidence="4">Phenyloxazoline synthase MbtB</fullName>
        <ecNumber evidence="4">6.3.2.-</ecNumber>
    </submittedName>
</protein>
<keyword evidence="2 4" id="KW-0436">Ligase</keyword>
<gene>
    <name evidence="4" type="primary">mbtB</name>
    <name evidence="4" type="ORF">PSECIP111951_01514</name>
</gene>
<feature type="domain" description="Carrier" evidence="3">
    <location>
        <begin position="4"/>
        <end position="80"/>
    </location>
</feature>
<dbReference type="Proteomes" id="UP001152485">
    <property type="component" value="Unassembled WGS sequence"/>
</dbReference>
<proteinExistence type="predicted"/>
<sequence length="674" mass="74285">MNDKTLTNIVLRLQSQVVERLNLAKHSINEDSDLFALGLDSLSLMSLVSQWRSQGIDVNFSQLAKTPTLIAWARQIRAGEDKLQQAAQTSLNGLPNNRIGIQPHAPFLLAPMQYAYWVGRNKNQPLGGVAAHLYCEFQLEANKAAGFIDPVQLEKAINQLVKRHSSLRLIVDAEGNQIHPATYEAYKVMVTDLTQYSQPDAENELQRLRALYSSQMLDIEAGEVFSLALSLLPDGSSRLHFDIDMVAADALSYRTLLKELATLYRFIDAPLAELPLSYKDCRTAANQQEAFIKETSGKWWQSRIAKLPEGPKLPLVDSLNTQPNTTRRHFHFNQALKIKFYELCKANGVTPSSALATVLAETIAGWCVEPRFLLNVPLFQRPMGQANVSGVAGDFSSSILVDVDATGPVKFSQLAQQLQTRMHEDAAHANYSGVHVLRDLGRAKGKQVTAPVVFTSALNLGELFAPVVADVFGEPIWIISQGPQVLLDAQVTELNAGVLVNWDCREDAFEPGVLDDMFAYFRQTVESLASNPSYWQDSIKVGLPQVRTKPRNANVTASRQVVVQKTPPRNPLEQTVAALWQGVLECEEVFVEQDLFAAGGDSVLASALIAQLREVFGNHAMDMKKLFCAPTIAGISDTILTACDSEEVKSIAQVYCEILSLDDEALAAQLEAQI</sequence>
<dbReference type="EMBL" id="CAMAPD010000006">
    <property type="protein sequence ID" value="CAH9056705.1"/>
    <property type="molecule type" value="Genomic_DNA"/>
</dbReference>
<evidence type="ECO:0000313" key="5">
    <source>
        <dbReference type="Proteomes" id="UP001152485"/>
    </source>
</evidence>
<dbReference type="Pfam" id="PF00668">
    <property type="entry name" value="Condensation"/>
    <property type="match status" value="1"/>
</dbReference>
<name>A0ABN8UJS6_9GAMM</name>
<dbReference type="PANTHER" id="PTHR45527">
    <property type="entry name" value="NONRIBOSOMAL PEPTIDE SYNTHETASE"/>
    <property type="match status" value="1"/>
</dbReference>
<evidence type="ECO:0000256" key="2">
    <source>
        <dbReference type="ARBA" id="ARBA00022598"/>
    </source>
</evidence>
<dbReference type="Gene3D" id="3.30.559.10">
    <property type="entry name" value="Chloramphenicol acetyltransferase-like domain"/>
    <property type="match status" value="1"/>
</dbReference>
<comment type="caution">
    <text evidence="4">The sequence shown here is derived from an EMBL/GenBank/DDBJ whole genome shotgun (WGS) entry which is preliminary data.</text>
</comment>
<evidence type="ECO:0000259" key="3">
    <source>
        <dbReference type="PROSITE" id="PS50075"/>
    </source>
</evidence>
<dbReference type="InterPro" id="IPR029058">
    <property type="entry name" value="AB_hydrolase_fold"/>
</dbReference>
<dbReference type="PROSITE" id="PS50075">
    <property type="entry name" value="CARRIER"/>
    <property type="match status" value="2"/>
</dbReference>
<reference evidence="4 5" key="1">
    <citation type="submission" date="2022-07" db="EMBL/GenBank/DDBJ databases">
        <authorList>
            <person name="Criscuolo A."/>
        </authorList>
    </citation>
    <scope>NUCLEOTIDE SEQUENCE [LARGE SCALE GENOMIC DNA]</scope>
    <source>
        <strain evidence="5">CIP 111951</strain>
    </source>
</reference>
<dbReference type="Gene3D" id="3.40.50.1820">
    <property type="entry name" value="alpha/beta hydrolase"/>
    <property type="match status" value="1"/>
</dbReference>
<dbReference type="InterPro" id="IPR036736">
    <property type="entry name" value="ACP-like_sf"/>
</dbReference>
<dbReference type="EC" id="6.3.2.-" evidence="4"/>
<dbReference type="Gene3D" id="3.30.559.30">
    <property type="entry name" value="Nonribosomal peptide synthetase, condensation domain"/>
    <property type="match status" value="1"/>
</dbReference>